<comment type="similarity">
    <text evidence="1 7">Belongs to the cytochrome P450 family.</text>
</comment>
<dbReference type="Gene3D" id="1.10.630.10">
    <property type="entry name" value="Cytochrome P450"/>
    <property type="match status" value="1"/>
</dbReference>
<evidence type="ECO:0000256" key="3">
    <source>
        <dbReference type="ARBA" id="ARBA00022723"/>
    </source>
</evidence>
<evidence type="ECO:0000256" key="7">
    <source>
        <dbReference type="RuleBase" id="RU000461"/>
    </source>
</evidence>
<organism evidence="8 9">
    <name type="scientific">Streptomyces violaceusniger (strain Tu 4113)</name>
    <dbReference type="NCBI Taxonomy" id="653045"/>
    <lineage>
        <taxon>Bacteria</taxon>
        <taxon>Bacillati</taxon>
        <taxon>Actinomycetota</taxon>
        <taxon>Actinomycetes</taxon>
        <taxon>Kitasatosporales</taxon>
        <taxon>Streptomycetaceae</taxon>
        <taxon>Streptomyces</taxon>
        <taxon>Streptomyces violaceusniger group</taxon>
    </lineage>
</organism>
<dbReference type="PROSITE" id="PS00086">
    <property type="entry name" value="CYTOCHROME_P450"/>
    <property type="match status" value="1"/>
</dbReference>
<sequence length="411" mass="45682">MTNALAGTSSKAIPDFPMPREAGCPFAPPPQLRQLHAEQPLTKVRLWDGGTPWLVTRFEDQRALLADQRCSVDLRRPGFPYMNPAFRESGRRGGQPSFLNMDDPEHARVRRMLSGAFTIKRVEALRPAVQRMTDDFIDTMLAGPKPADLVRALALPLPSLVICEQLGVPYEDHDFFQHQSEVGLRHDVSPEESGAARRALLAYVSGQIEKKLANPSDDLLSELASRVREGDLTHEEAAAMGLLLLGAGHETSANMIALSVVALLENPDQLAIVRDTDDQKVLAKAADELLRYLTIIHIGNRRIALEDIEIGGRTIRAGEGMVLPSITANWQDDVFPDPDRLDLTRDARQHQAFGFGIHQCLGQPLARLELQVVYGTLFRRIPTLRLATDLEKLPFKEDGLVYGVYELPVTW</sequence>
<gene>
    <name evidence="8" type="ORF">Strvi_4521</name>
</gene>
<proteinExistence type="inferred from homology"/>
<dbReference type="Proteomes" id="UP000008703">
    <property type="component" value="Chromosome"/>
</dbReference>
<dbReference type="EMBL" id="CP002994">
    <property type="protein sequence ID" value="AEM84133.1"/>
    <property type="molecule type" value="Genomic_DNA"/>
</dbReference>
<reference evidence="8" key="1">
    <citation type="submission" date="2011-08" db="EMBL/GenBank/DDBJ databases">
        <title>Complete sequence of chromosome of Streptomyces violaceusniger Tu 4113.</title>
        <authorList>
            <consortium name="US DOE Joint Genome Institute"/>
            <person name="Lucas S."/>
            <person name="Han J."/>
            <person name="Lapidus A."/>
            <person name="Cheng J.-F."/>
            <person name="Goodwin L."/>
            <person name="Pitluck S."/>
            <person name="Peters L."/>
            <person name="Ivanova N."/>
            <person name="Daligault H."/>
            <person name="Detter J.C."/>
            <person name="Han C."/>
            <person name="Tapia R."/>
            <person name="Land M."/>
            <person name="Hauser L."/>
            <person name="Kyrpides N."/>
            <person name="Ivanova N."/>
            <person name="Pagani I."/>
            <person name="Hagen A."/>
            <person name="Katz L."/>
            <person name="Fiedler H.-P."/>
            <person name="Keasling J."/>
            <person name="Fortman J."/>
            <person name="Woyke T."/>
        </authorList>
    </citation>
    <scope>NUCLEOTIDE SEQUENCE [LARGE SCALE GENOMIC DNA]</scope>
    <source>
        <strain evidence="8">Tu 4113</strain>
    </source>
</reference>
<evidence type="ECO:0000256" key="6">
    <source>
        <dbReference type="ARBA" id="ARBA00023033"/>
    </source>
</evidence>
<dbReference type="AlphaFoldDB" id="G2NU99"/>
<keyword evidence="2 7" id="KW-0349">Heme</keyword>
<dbReference type="InterPro" id="IPR036396">
    <property type="entry name" value="Cyt_P450_sf"/>
</dbReference>
<evidence type="ECO:0000256" key="2">
    <source>
        <dbReference type="ARBA" id="ARBA00022617"/>
    </source>
</evidence>
<keyword evidence="9" id="KW-1185">Reference proteome</keyword>
<dbReference type="GO" id="GO:0005506">
    <property type="term" value="F:iron ion binding"/>
    <property type="evidence" value="ECO:0007669"/>
    <property type="project" value="InterPro"/>
</dbReference>
<protein>
    <submittedName>
        <fullName evidence="8">Cytochrome P450</fullName>
    </submittedName>
</protein>
<dbReference type="FunFam" id="1.10.630.10:FF:000018">
    <property type="entry name" value="Cytochrome P450 monooxygenase"/>
    <property type="match status" value="1"/>
</dbReference>
<dbReference type="InterPro" id="IPR002397">
    <property type="entry name" value="Cyt_P450_B"/>
</dbReference>
<keyword evidence="4 7" id="KW-0560">Oxidoreductase</keyword>
<dbReference type="HOGENOM" id="CLU_033716_1_1_11"/>
<dbReference type="KEGG" id="svl:Strvi_4521"/>
<name>G2NU99_STRV4</name>
<dbReference type="GO" id="GO:0020037">
    <property type="term" value="F:heme binding"/>
    <property type="evidence" value="ECO:0007669"/>
    <property type="project" value="InterPro"/>
</dbReference>
<accession>G2NU99</accession>
<keyword evidence="3 7" id="KW-0479">Metal-binding</keyword>
<dbReference type="PANTHER" id="PTHR46696">
    <property type="entry name" value="P450, PUTATIVE (EUROFUNG)-RELATED"/>
    <property type="match status" value="1"/>
</dbReference>
<dbReference type="eggNOG" id="COG2124">
    <property type="taxonomic scope" value="Bacteria"/>
</dbReference>
<evidence type="ECO:0000256" key="5">
    <source>
        <dbReference type="ARBA" id="ARBA00023004"/>
    </source>
</evidence>
<dbReference type="InterPro" id="IPR001128">
    <property type="entry name" value="Cyt_P450"/>
</dbReference>
<dbReference type="GO" id="GO:0016705">
    <property type="term" value="F:oxidoreductase activity, acting on paired donors, with incorporation or reduction of molecular oxygen"/>
    <property type="evidence" value="ECO:0007669"/>
    <property type="project" value="InterPro"/>
</dbReference>
<dbReference type="RefSeq" id="WP_014057631.1">
    <property type="nucleotide sequence ID" value="NC_015957.1"/>
</dbReference>
<dbReference type="GO" id="GO:0004497">
    <property type="term" value="F:monooxygenase activity"/>
    <property type="evidence" value="ECO:0007669"/>
    <property type="project" value="UniProtKB-KW"/>
</dbReference>
<evidence type="ECO:0000256" key="1">
    <source>
        <dbReference type="ARBA" id="ARBA00010617"/>
    </source>
</evidence>
<keyword evidence="5 7" id="KW-0408">Iron</keyword>
<evidence type="ECO:0000313" key="9">
    <source>
        <dbReference type="Proteomes" id="UP000008703"/>
    </source>
</evidence>
<dbReference type="SUPFAM" id="SSF48264">
    <property type="entry name" value="Cytochrome P450"/>
    <property type="match status" value="1"/>
</dbReference>
<dbReference type="PANTHER" id="PTHR46696:SF1">
    <property type="entry name" value="CYTOCHROME P450 YJIB-RELATED"/>
    <property type="match status" value="1"/>
</dbReference>
<dbReference type="PRINTS" id="PR00359">
    <property type="entry name" value="BP450"/>
</dbReference>
<dbReference type="Pfam" id="PF00067">
    <property type="entry name" value="p450"/>
    <property type="match status" value="1"/>
</dbReference>
<evidence type="ECO:0000256" key="4">
    <source>
        <dbReference type="ARBA" id="ARBA00023002"/>
    </source>
</evidence>
<dbReference type="InterPro" id="IPR017972">
    <property type="entry name" value="Cyt_P450_CS"/>
</dbReference>
<evidence type="ECO:0000313" key="8">
    <source>
        <dbReference type="EMBL" id="AEM84133.1"/>
    </source>
</evidence>
<keyword evidence="6 7" id="KW-0503">Monooxygenase</keyword>
<dbReference type="CDD" id="cd11030">
    <property type="entry name" value="CYP105-like"/>
    <property type="match status" value="1"/>
</dbReference>